<keyword evidence="2" id="KW-0472">Membrane</keyword>
<dbReference type="Proteomes" id="UP001344906">
    <property type="component" value="Unassembled WGS sequence"/>
</dbReference>
<feature type="region of interest" description="Disordered" evidence="1">
    <location>
        <begin position="1"/>
        <end position="92"/>
    </location>
</feature>
<reference evidence="3 4" key="1">
    <citation type="submission" date="2023-02" db="EMBL/GenBank/DDBJ databases">
        <title>Dictyobacter halimunensis sp. nov., a new member of the class Ktedonobacteria from forest soil in a geothermal area.</title>
        <authorList>
            <person name="Rachmania M.K."/>
            <person name="Ningsih F."/>
            <person name="Sakai Y."/>
            <person name="Yabe S."/>
            <person name="Yokota A."/>
            <person name="Sjamsuridzal W."/>
        </authorList>
    </citation>
    <scope>NUCLEOTIDE SEQUENCE [LARGE SCALE GENOMIC DNA]</scope>
    <source>
        <strain evidence="3 4">S3.2.2.5</strain>
    </source>
</reference>
<evidence type="ECO:0000256" key="2">
    <source>
        <dbReference type="SAM" id="Phobius"/>
    </source>
</evidence>
<comment type="caution">
    <text evidence="3">The sequence shown here is derived from an EMBL/GenBank/DDBJ whole genome shotgun (WGS) entry which is preliminary data.</text>
</comment>
<dbReference type="EMBL" id="BSRI01000002">
    <property type="protein sequence ID" value="GLV56122.1"/>
    <property type="molecule type" value="Genomic_DNA"/>
</dbReference>
<name>A0ABQ6FTI1_9CHLR</name>
<accession>A0ABQ6FTI1</accession>
<feature type="transmembrane region" description="Helical" evidence="2">
    <location>
        <begin position="97"/>
        <end position="118"/>
    </location>
</feature>
<dbReference type="RefSeq" id="WP_338251142.1">
    <property type="nucleotide sequence ID" value="NZ_BSRI01000002.1"/>
</dbReference>
<keyword evidence="2" id="KW-1133">Transmembrane helix</keyword>
<evidence type="ECO:0000313" key="3">
    <source>
        <dbReference type="EMBL" id="GLV56122.1"/>
    </source>
</evidence>
<evidence type="ECO:0000256" key="1">
    <source>
        <dbReference type="SAM" id="MobiDB-lite"/>
    </source>
</evidence>
<gene>
    <name evidence="3" type="ORF">KDH_29650</name>
</gene>
<proteinExistence type="predicted"/>
<keyword evidence="2" id="KW-0812">Transmembrane</keyword>
<organism evidence="3 4">
    <name type="scientific">Dictyobacter halimunensis</name>
    <dbReference type="NCBI Taxonomy" id="3026934"/>
    <lineage>
        <taxon>Bacteria</taxon>
        <taxon>Bacillati</taxon>
        <taxon>Chloroflexota</taxon>
        <taxon>Ktedonobacteria</taxon>
        <taxon>Ktedonobacterales</taxon>
        <taxon>Dictyobacteraceae</taxon>
        <taxon>Dictyobacter</taxon>
    </lineage>
</organism>
<keyword evidence="4" id="KW-1185">Reference proteome</keyword>
<protein>
    <recommendedName>
        <fullName evidence="5">DUF4168 domain-containing protein</fullName>
    </recommendedName>
</protein>
<sequence length="265" mass="28029">MSYNPNFPSDDGQTHNYPEPEDDQRTVPMQKDFGAPRVGLPPSDYDAPTIAYGQPGPSAVPGPDFSQNPVQPAPPFRGNLPPATTGAPGKRPNNKMLLTGGVGILVLLILIIGALVILPNLNASASNQAPAATPVASTTPTAITTRTANGNAYAPYLAQYRSTIRSQIAQGLHLPVDQLVARLKGGTTLSSIASSQGISNSQLQTMVKTAFQQGFQPAVNSGNLTQKQLNTLINRMLKQPQTLDRYLDVQPRNGTKAKATPTPTV</sequence>
<evidence type="ECO:0008006" key="5">
    <source>
        <dbReference type="Google" id="ProtNLM"/>
    </source>
</evidence>
<evidence type="ECO:0000313" key="4">
    <source>
        <dbReference type="Proteomes" id="UP001344906"/>
    </source>
</evidence>